<keyword evidence="4" id="KW-1185">Reference proteome</keyword>
<comment type="caution">
    <text evidence="3">The sequence shown here is derived from an EMBL/GenBank/DDBJ whole genome shotgun (WGS) entry which is preliminary data.</text>
</comment>
<dbReference type="EMBL" id="BGZK01001130">
    <property type="protein sequence ID" value="GBP72023.1"/>
    <property type="molecule type" value="Genomic_DNA"/>
</dbReference>
<reference evidence="3 4" key="1">
    <citation type="journal article" date="2019" name="Commun. Biol.">
        <title>The bagworm genome reveals a unique fibroin gene that provides high tensile strength.</title>
        <authorList>
            <person name="Kono N."/>
            <person name="Nakamura H."/>
            <person name="Ohtoshi R."/>
            <person name="Tomita M."/>
            <person name="Numata K."/>
            <person name="Arakawa K."/>
        </authorList>
    </citation>
    <scope>NUCLEOTIDE SEQUENCE [LARGE SCALE GENOMIC DNA]</scope>
</reference>
<evidence type="ECO:0000313" key="4">
    <source>
        <dbReference type="Proteomes" id="UP000299102"/>
    </source>
</evidence>
<evidence type="ECO:0000256" key="1">
    <source>
        <dbReference type="SAM" id="Coils"/>
    </source>
</evidence>
<dbReference type="AlphaFoldDB" id="A0A4C1Y9J8"/>
<gene>
    <name evidence="3" type="ORF">EVAR_51272_1</name>
</gene>
<evidence type="ECO:0000313" key="3">
    <source>
        <dbReference type="EMBL" id="GBP72023.1"/>
    </source>
</evidence>
<organism evidence="3 4">
    <name type="scientific">Eumeta variegata</name>
    <name type="common">Bagworm moth</name>
    <name type="synonym">Eumeta japonica</name>
    <dbReference type="NCBI Taxonomy" id="151549"/>
    <lineage>
        <taxon>Eukaryota</taxon>
        <taxon>Metazoa</taxon>
        <taxon>Ecdysozoa</taxon>
        <taxon>Arthropoda</taxon>
        <taxon>Hexapoda</taxon>
        <taxon>Insecta</taxon>
        <taxon>Pterygota</taxon>
        <taxon>Neoptera</taxon>
        <taxon>Endopterygota</taxon>
        <taxon>Lepidoptera</taxon>
        <taxon>Glossata</taxon>
        <taxon>Ditrysia</taxon>
        <taxon>Tineoidea</taxon>
        <taxon>Psychidae</taxon>
        <taxon>Oiketicinae</taxon>
        <taxon>Eumeta</taxon>
    </lineage>
</organism>
<proteinExistence type="predicted"/>
<dbReference type="OrthoDB" id="7474798at2759"/>
<dbReference type="Proteomes" id="UP000299102">
    <property type="component" value="Unassembled WGS sequence"/>
</dbReference>
<feature type="region of interest" description="Disordered" evidence="2">
    <location>
        <begin position="101"/>
        <end position="124"/>
    </location>
</feature>
<sequence>MCDCLVGERDDHETEIRSVIFMNTKLKGALAELDIKRNDLLDRSQRLVNETVDCRNQCERSLLQVQALQEQLQNNFKLSHDVLPSGSLDCTAYTQETKQMTGAVHAGTPRSGRVASQHAAPTAG</sequence>
<protein>
    <submittedName>
        <fullName evidence="3">Uncharacterized protein</fullName>
    </submittedName>
</protein>
<name>A0A4C1Y9J8_EUMVA</name>
<feature type="coiled-coil region" evidence="1">
    <location>
        <begin position="30"/>
        <end position="75"/>
    </location>
</feature>
<accession>A0A4C1Y9J8</accession>
<keyword evidence="1" id="KW-0175">Coiled coil</keyword>
<evidence type="ECO:0000256" key="2">
    <source>
        <dbReference type="SAM" id="MobiDB-lite"/>
    </source>
</evidence>